<evidence type="ECO:0000256" key="1">
    <source>
        <dbReference type="ARBA" id="ARBA00004141"/>
    </source>
</evidence>
<feature type="transmembrane region" description="Helical" evidence="11">
    <location>
        <begin position="110"/>
        <end position="127"/>
    </location>
</feature>
<feature type="transmembrane region" description="Helical" evidence="11">
    <location>
        <begin position="172"/>
        <end position="191"/>
    </location>
</feature>
<dbReference type="GO" id="GO:1902600">
    <property type="term" value="P:proton transmembrane transport"/>
    <property type="evidence" value="ECO:0007669"/>
    <property type="project" value="UniProtKB-KW"/>
</dbReference>
<dbReference type="GO" id="GO:0006754">
    <property type="term" value="P:ATP biosynthetic process"/>
    <property type="evidence" value="ECO:0007669"/>
    <property type="project" value="UniProtKB-KW"/>
</dbReference>
<dbReference type="SUPFAM" id="SSF81336">
    <property type="entry name" value="F1F0 ATP synthase subunit A"/>
    <property type="match status" value="1"/>
</dbReference>
<comment type="subcellular location">
    <subcellularLocation>
        <location evidence="1">Membrane</location>
        <topology evidence="1">Multi-pass membrane protein</topology>
    </subcellularLocation>
</comment>
<name>A0A4Y6I5U3_9BILA</name>
<evidence type="ECO:0000256" key="4">
    <source>
        <dbReference type="ARBA" id="ARBA00022547"/>
    </source>
</evidence>
<feature type="transmembrane region" description="Helical" evidence="11">
    <location>
        <begin position="69"/>
        <end position="90"/>
    </location>
</feature>
<keyword evidence="8" id="KW-0406">Ion transport</keyword>
<sequence length="194" mass="23009">MSHLLWLWTFLFLLLLQLYKMGGVRVFVLELENVLRFSFFHQGFQSSMFFKMAVFLLSLFWSGGMFFPLYCPWASVCFLVFLTTFSWFGVRLFTLLYENFLILFESEHSWNWGVSLVMFFAHLLSYLMSGVALALRISIIFLIGHFLMFIILGSYGVVFSYIFLFFVLPVEFFFAFLQSYIFLTLVCMFLLNMI</sequence>
<feature type="transmembrane region" description="Helical" evidence="11">
    <location>
        <begin position="44"/>
        <end position="62"/>
    </location>
</feature>
<evidence type="ECO:0000256" key="6">
    <source>
        <dbReference type="ARBA" id="ARBA00022781"/>
    </source>
</evidence>
<keyword evidence="4" id="KW-0138">CF(0)</keyword>
<evidence type="ECO:0000313" key="12">
    <source>
        <dbReference type="EMBL" id="QDF64298.1"/>
    </source>
</evidence>
<evidence type="ECO:0000256" key="5">
    <source>
        <dbReference type="ARBA" id="ARBA00022692"/>
    </source>
</evidence>
<evidence type="ECO:0000256" key="8">
    <source>
        <dbReference type="ARBA" id="ARBA00023065"/>
    </source>
</evidence>
<keyword evidence="10" id="KW-0066">ATP synthesis</keyword>
<evidence type="ECO:0000256" key="7">
    <source>
        <dbReference type="ARBA" id="ARBA00022989"/>
    </source>
</evidence>
<organism evidence="12">
    <name type="scientific">Physaloptera rara</name>
    <dbReference type="NCBI Taxonomy" id="2358290"/>
    <lineage>
        <taxon>Eukaryota</taxon>
        <taxon>Metazoa</taxon>
        <taxon>Ecdysozoa</taxon>
        <taxon>Nematoda</taxon>
        <taxon>Chromadorea</taxon>
        <taxon>Rhabditida</taxon>
        <taxon>Spirurina</taxon>
        <taxon>Spiruromorpha</taxon>
        <taxon>Physalopteroidea</taxon>
        <taxon>Physalopteridae</taxon>
        <taxon>Physaloptera</taxon>
    </lineage>
</organism>
<keyword evidence="6" id="KW-0375">Hydrogen ion transport</keyword>
<evidence type="ECO:0000256" key="2">
    <source>
        <dbReference type="ARBA" id="ARBA00006810"/>
    </source>
</evidence>
<keyword evidence="3" id="KW-0813">Transport</keyword>
<feature type="transmembrane region" description="Helical" evidence="11">
    <location>
        <begin position="139"/>
        <end position="166"/>
    </location>
</feature>
<protein>
    <submittedName>
        <fullName evidence="12">ATP synthase F0 subunit 6</fullName>
    </submittedName>
</protein>
<evidence type="ECO:0000256" key="10">
    <source>
        <dbReference type="ARBA" id="ARBA00023310"/>
    </source>
</evidence>
<geneLocation type="mitochondrion" evidence="12"/>
<reference evidence="12" key="1">
    <citation type="submission" date="2018-09" db="EMBL/GenBank/DDBJ databases">
        <authorList>
            <person name="Jesudoss Chelladurai J.R.J."/>
            <person name="Brewer M.T."/>
        </authorList>
    </citation>
    <scope>NUCLEOTIDE SEQUENCE</scope>
</reference>
<dbReference type="EMBL" id="MH931178">
    <property type="protein sequence ID" value="QDF64298.1"/>
    <property type="molecule type" value="Genomic_DNA"/>
</dbReference>
<gene>
    <name evidence="12" type="primary">ATP6</name>
</gene>
<keyword evidence="5 11" id="KW-0812">Transmembrane</keyword>
<evidence type="ECO:0000256" key="3">
    <source>
        <dbReference type="ARBA" id="ARBA00022448"/>
    </source>
</evidence>
<keyword evidence="7 11" id="KW-1133">Transmembrane helix</keyword>
<accession>A0A4Y6I5U3</accession>
<keyword evidence="12" id="KW-0496">Mitochondrion</keyword>
<keyword evidence="9 11" id="KW-0472">Membrane</keyword>
<comment type="similarity">
    <text evidence="2">Belongs to the ATPase A chain family.</text>
</comment>
<dbReference type="AlphaFoldDB" id="A0A4Y6I5U3"/>
<proteinExistence type="inferred from homology"/>
<evidence type="ECO:0000256" key="9">
    <source>
        <dbReference type="ARBA" id="ARBA00023136"/>
    </source>
</evidence>
<evidence type="ECO:0000256" key="11">
    <source>
        <dbReference type="SAM" id="Phobius"/>
    </source>
</evidence>
<dbReference type="InterPro" id="IPR035908">
    <property type="entry name" value="F0_ATP_A_sf"/>
</dbReference>
<dbReference type="GO" id="GO:0045259">
    <property type="term" value="C:proton-transporting ATP synthase complex"/>
    <property type="evidence" value="ECO:0007669"/>
    <property type="project" value="UniProtKB-KW"/>
</dbReference>